<dbReference type="Pfam" id="PF03551">
    <property type="entry name" value="PadR"/>
    <property type="match status" value="1"/>
</dbReference>
<dbReference type="InterPro" id="IPR005149">
    <property type="entry name" value="Tscrpt_reg_PadR_N"/>
</dbReference>
<accession>A0A2A5RX05</accession>
<protein>
    <submittedName>
        <fullName evidence="2">PadR family transcriptional regulator</fullName>
    </submittedName>
</protein>
<evidence type="ECO:0000259" key="1">
    <source>
        <dbReference type="Pfam" id="PF03551"/>
    </source>
</evidence>
<sequence length="108" mass="12473">MMTIRETQMLKGILDGCVLRIISDGEVYGYELIQKLKQSGFDSVVGGTIYPILQKLEKNGDVASVMKKSLEGPDRKYFSITEQGQDTLRIFWQEFSELTDKVRYLWKE</sequence>
<comment type="caution">
    <text evidence="2">The sequence shown here is derived from an EMBL/GenBank/DDBJ whole genome shotgun (WGS) entry which is preliminary data.</text>
</comment>
<dbReference type="AlphaFoldDB" id="A0A2A5RX05"/>
<organism evidence="2 3">
    <name type="scientific">Pseudolactococcus plantarum</name>
    <dbReference type="NCBI Taxonomy" id="1365"/>
    <lineage>
        <taxon>Bacteria</taxon>
        <taxon>Bacillati</taxon>
        <taxon>Bacillota</taxon>
        <taxon>Bacilli</taxon>
        <taxon>Lactobacillales</taxon>
        <taxon>Streptococcaceae</taxon>
        <taxon>Pseudolactococcus</taxon>
    </lineage>
</organism>
<dbReference type="Proteomes" id="UP000242246">
    <property type="component" value="Unassembled WGS sequence"/>
</dbReference>
<gene>
    <name evidence="2" type="ORF">RU87_GL000475</name>
</gene>
<evidence type="ECO:0000313" key="2">
    <source>
        <dbReference type="EMBL" id="PCS05765.1"/>
    </source>
</evidence>
<dbReference type="SUPFAM" id="SSF46785">
    <property type="entry name" value="Winged helix' DNA-binding domain"/>
    <property type="match status" value="1"/>
</dbReference>
<feature type="domain" description="Transcription regulator PadR N-terminal" evidence="1">
    <location>
        <begin position="18"/>
        <end position="89"/>
    </location>
</feature>
<dbReference type="InterPro" id="IPR052509">
    <property type="entry name" value="Metal_resp_DNA-bind_regulator"/>
</dbReference>
<evidence type="ECO:0000313" key="3">
    <source>
        <dbReference type="Proteomes" id="UP000242246"/>
    </source>
</evidence>
<proteinExistence type="predicted"/>
<dbReference type="EMBL" id="JXJX01000012">
    <property type="protein sequence ID" value="PCS05765.1"/>
    <property type="molecule type" value="Genomic_DNA"/>
</dbReference>
<dbReference type="Gene3D" id="1.10.10.10">
    <property type="entry name" value="Winged helix-like DNA-binding domain superfamily/Winged helix DNA-binding domain"/>
    <property type="match status" value="1"/>
</dbReference>
<dbReference type="InterPro" id="IPR036390">
    <property type="entry name" value="WH_DNA-bd_sf"/>
</dbReference>
<dbReference type="InterPro" id="IPR036388">
    <property type="entry name" value="WH-like_DNA-bd_sf"/>
</dbReference>
<reference evidence="2 3" key="1">
    <citation type="submission" date="2014-12" db="EMBL/GenBank/DDBJ databases">
        <title>Draft genome sequences of 10 type strains of Lactococcus.</title>
        <authorList>
            <person name="Sun Z."/>
            <person name="Zhong Z."/>
            <person name="Liu W."/>
            <person name="Zhang W."/>
            <person name="Zhang H."/>
        </authorList>
    </citation>
    <scope>NUCLEOTIDE SEQUENCE [LARGE SCALE GENOMIC DNA]</scope>
    <source>
        <strain evidence="2 3">DSM 20686</strain>
    </source>
</reference>
<keyword evidence="3" id="KW-1185">Reference proteome</keyword>
<name>A0A2A5RX05_9LACT</name>
<dbReference type="PANTHER" id="PTHR33169">
    <property type="entry name" value="PADR-FAMILY TRANSCRIPTIONAL REGULATOR"/>
    <property type="match status" value="1"/>
</dbReference>
<dbReference type="PANTHER" id="PTHR33169:SF14">
    <property type="entry name" value="TRANSCRIPTIONAL REGULATOR RV3488"/>
    <property type="match status" value="1"/>
</dbReference>
<dbReference type="STRING" id="1348632.GCA_001591745_01556"/>